<dbReference type="EMBL" id="CAADRP010001574">
    <property type="protein sequence ID" value="VFU42112.1"/>
    <property type="molecule type" value="Genomic_DNA"/>
</dbReference>
<protein>
    <submittedName>
        <fullName evidence="1">Uncharacterized protein</fullName>
    </submittedName>
</protein>
<name>A0A6N2LMB3_SALVM</name>
<reference evidence="1" key="1">
    <citation type="submission" date="2019-03" db="EMBL/GenBank/DDBJ databases">
        <authorList>
            <person name="Mank J."/>
            <person name="Almeida P."/>
        </authorList>
    </citation>
    <scope>NUCLEOTIDE SEQUENCE</scope>
    <source>
        <strain evidence="1">78183</strain>
    </source>
</reference>
<proteinExistence type="predicted"/>
<dbReference type="AlphaFoldDB" id="A0A6N2LMB3"/>
<evidence type="ECO:0000313" key="1">
    <source>
        <dbReference type="EMBL" id="VFU42112.1"/>
    </source>
</evidence>
<sequence length="69" mass="8005">MDIHNRLVYGFEIWWKEVSCGICKGKEKYFSPNNHPNHITLVVHIDDDCGTHHCENCTMQSICVCILDI</sequence>
<gene>
    <name evidence="1" type="ORF">SVIM_LOCUS250531</name>
</gene>
<accession>A0A6N2LMB3</accession>
<organism evidence="1">
    <name type="scientific">Salix viminalis</name>
    <name type="common">Common osier</name>
    <name type="synonym">Basket willow</name>
    <dbReference type="NCBI Taxonomy" id="40686"/>
    <lineage>
        <taxon>Eukaryota</taxon>
        <taxon>Viridiplantae</taxon>
        <taxon>Streptophyta</taxon>
        <taxon>Embryophyta</taxon>
        <taxon>Tracheophyta</taxon>
        <taxon>Spermatophyta</taxon>
        <taxon>Magnoliopsida</taxon>
        <taxon>eudicotyledons</taxon>
        <taxon>Gunneridae</taxon>
        <taxon>Pentapetalae</taxon>
        <taxon>rosids</taxon>
        <taxon>fabids</taxon>
        <taxon>Malpighiales</taxon>
        <taxon>Salicaceae</taxon>
        <taxon>Saliceae</taxon>
        <taxon>Salix</taxon>
    </lineage>
</organism>